<keyword evidence="4" id="KW-1185">Reference proteome</keyword>
<reference evidence="3 4" key="1">
    <citation type="submission" date="2018-03" db="EMBL/GenBank/DDBJ databases">
        <title>Genomic Encyclopedia of Archaeal and Bacterial Type Strains, Phase II (KMG-II): from individual species to whole genera.</title>
        <authorList>
            <person name="Goeker M."/>
        </authorList>
    </citation>
    <scope>NUCLEOTIDE SEQUENCE [LARGE SCALE GENOMIC DNA]</scope>
    <source>
        <strain evidence="3 4">DSM 29318</strain>
    </source>
</reference>
<dbReference type="InterPro" id="IPR029044">
    <property type="entry name" value="Nucleotide-diphossugar_trans"/>
</dbReference>
<dbReference type="OrthoDB" id="9779263at2"/>
<protein>
    <submittedName>
        <fullName evidence="3">CTP:molybdopterin cytidylyltransferase MocA</fullName>
    </submittedName>
</protein>
<dbReference type="Proteomes" id="UP000238801">
    <property type="component" value="Unassembled WGS sequence"/>
</dbReference>
<dbReference type="InterPro" id="IPR025877">
    <property type="entry name" value="MobA-like_NTP_Trfase"/>
</dbReference>
<name>A0A2T0X860_9RHOB</name>
<proteinExistence type="predicted"/>
<evidence type="ECO:0000313" key="3">
    <source>
        <dbReference type="EMBL" id="PRY95116.1"/>
    </source>
</evidence>
<accession>A0A2T0X860</accession>
<gene>
    <name evidence="3" type="ORF">BCF33_0730</name>
</gene>
<evidence type="ECO:0000313" key="4">
    <source>
        <dbReference type="Proteomes" id="UP000238801"/>
    </source>
</evidence>
<dbReference type="PANTHER" id="PTHR43777:SF1">
    <property type="entry name" value="MOLYBDENUM COFACTOR CYTIDYLYLTRANSFERASE"/>
    <property type="match status" value="1"/>
</dbReference>
<dbReference type="SUPFAM" id="SSF53448">
    <property type="entry name" value="Nucleotide-diphospho-sugar transferases"/>
    <property type="match status" value="1"/>
</dbReference>
<evidence type="ECO:0000259" key="2">
    <source>
        <dbReference type="Pfam" id="PF12804"/>
    </source>
</evidence>
<dbReference type="Gene3D" id="3.90.550.10">
    <property type="entry name" value="Spore Coat Polysaccharide Biosynthesis Protein SpsA, Chain A"/>
    <property type="match status" value="1"/>
</dbReference>
<keyword evidence="3" id="KW-0548">Nucleotidyltransferase</keyword>
<dbReference type="AlphaFoldDB" id="A0A2T0X860"/>
<dbReference type="RefSeq" id="WP_106159538.1">
    <property type="nucleotide sequence ID" value="NZ_PVTT01000001.1"/>
</dbReference>
<dbReference type="Pfam" id="PF12804">
    <property type="entry name" value="NTP_transf_3"/>
    <property type="match status" value="1"/>
</dbReference>
<evidence type="ECO:0000256" key="1">
    <source>
        <dbReference type="ARBA" id="ARBA00022842"/>
    </source>
</evidence>
<dbReference type="PANTHER" id="PTHR43777">
    <property type="entry name" value="MOLYBDENUM COFACTOR CYTIDYLYLTRANSFERASE"/>
    <property type="match status" value="1"/>
</dbReference>
<comment type="caution">
    <text evidence="3">The sequence shown here is derived from an EMBL/GenBank/DDBJ whole genome shotgun (WGS) entry which is preliminary data.</text>
</comment>
<dbReference type="GO" id="GO:0016779">
    <property type="term" value="F:nucleotidyltransferase activity"/>
    <property type="evidence" value="ECO:0007669"/>
    <property type="project" value="UniProtKB-KW"/>
</dbReference>
<dbReference type="EMBL" id="PVTT01000001">
    <property type="protein sequence ID" value="PRY95116.1"/>
    <property type="molecule type" value="Genomic_DNA"/>
</dbReference>
<sequence length="193" mass="20026">MTVALILAAGASSRMRGRDKLAEGVGGVPLLTRQVRLARAAGLPVHVALPPLPHPREALLDGAAAIEVPRACEGMGRTIATAVRALRDAPAILLLLGDLPALRADDLRAVLTARDASPAPIWRAATGDGRGGHPILFARETFADLMALRGDDGARGVVAAHRAGLVPIGPQARLDLDTPEDWAAFRAAGPPRP</sequence>
<feature type="domain" description="MobA-like NTP transferase" evidence="2">
    <location>
        <begin position="4"/>
        <end position="161"/>
    </location>
</feature>
<organism evidence="3 4">
    <name type="scientific">Hasllibacter halocynthiae</name>
    <dbReference type="NCBI Taxonomy" id="595589"/>
    <lineage>
        <taxon>Bacteria</taxon>
        <taxon>Pseudomonadati</taxon>
        <taxon>Pseudomonadota</taxon>
        <taxon>Alphaproteobacteria</taxon>
        <taxon>Rhodobacterales</taxon>
        <taxon>Roseobacteraceae</taxon>
        <taxon>Hasllibacter</taxon>
    </lineage>
</organism>
<keyword evidence="1" id="KW-0460">Magnesium</keyword>
<keyword evidence="3" id="KW-0808">Transferase</keyword>